<evidence type="ECO:0000313" key="3">
    <source>
        <dbReference type="Proteomes" id="UP001152872"/>
    </source>
</evidence>
<protein>
    <submittedName>
        <fullName evidence="2">MOSC domain-containing protein</fullName>
    </submittedName>
</protein>
<feature type="domain" description="MOSC" evidence="1">
    <location>
        <begin position="123"/>
        <end position="274"/>
    </location>
</feature>
<reference evidence="2" key="1">
    <citation type="submission" date="2019-05" db="EMBL/GenBank/DDBJ databases">
        <title>Whole genome sequencing of Pseudanabaena catenata USMAC16.</title>
        <authorList>
            <person name="Khan Z."/>
            <person name="Omar W.M."/>
            <person name="Convey P."/>
            <person name="Merican F."/>
            <person name="Najimudin N."/>
        </authorList>
    </citation>
    <scope>NUCLEOTIDE SEQUENCE</scope>
    <source>
        <strain evidence="2">USMAC16</strain>
    </source>
</reference>
<dbReference type="PROSITE" id="PS51340">
    <property type="entry name" value="MOSC"/>
    <property type="match status" value="1"/>
</dbReference>
<name>A0A9X4RH80_9CYAN</name>
<evidence type="ECO:0000313" key="2">
    <source>
        <dbReference type="EMBL" id="MDG3493725.1"/>
    </source>
</evidence>
<dbReference type="RefSeq" id="WP_009625776.1">
    <property type="nucleotide sequence ID" value="NZ_VBTY01000020.1"/>
</dbReference>
<dbReference type="GO" id="GO:0030151">
    <property type="term" value="F:molybdenum ion binding"/>
    <property type="evidence" value="ECO:0007669"/>
    <property type="project" value="InterPro"/>
</dbReference>
<sequence>MARTLVGVVTSLWRYPVKSMLGEQLETAKVIPTGILGDRSFALWDRETSRIASAKNPKKWAKLLGFHAELGEMTGQNSQEAMARVTITLPDGSSATSDNRDIDSILSQAVGRDVQLLSVVPESPSLDQYWPDIEGALNRETITQLFMPSGTFFDSCPIHAITTATLDKLQTLYPEGQFNPCRFRPNILIEPPSSEPAFMEDAWVGGKLLIGDRVCLSIDTACPRCVVTTLAQGDLPNDLNILRTTTKQNKTIAGIRMSVIQTGTIRCGDSIWLE</sequence>
<keyword evidence="3" id="KW-1185">Reference proteome</keyword>
<gene>
    <name evidence="2" type="ORF">FEV09_04065</name>
</gene>
<proteinExistence type="predicted"/>
<dbReference type="Gene3D" id="2.40.33.20">
    <property type="entry name" value="PK beta-barrel domain-like"/>
    <property type="match status" value="1"/>
</dbReference>
<dbReference type="AlphaFoldDB" id="A0A9X4RH80"/>
<dbReference type="InterPro" id="IPR005303">
    <property type="entry name" value="MOCOS_middle"/>
</dbReference>
<dbReference type="SUPFAM" id="SSF141673">
    <property type="entry name" value="MOSC N-terminal domain-like"/>
    <property type="match status" value="1"/>
</dbReference>
<dbReference type="InterPro" id="IPR005302">
    <property type="entry name" value="MoCF_Sase_C"/>
</dbReference>
<evidence type="ECO:0000259" key="1">
    <source>
        <dbReference type="PROSITE" id="PS51340"/>
    </source>
</evidence>
<dbReference type="EMBL" id="VBTY01000020">
    <property type="protein sequence ID" value="MDG3493725.1"/>
    <property type="molecule type" value="Genomic_DNA"/>
</dbReference>
<dbReference type="GO" id="GO:0030170">
    <property type="term" value="F:pyridoxal phosphate binding"/>
    <property type="evidence" value="ECO:0007669"/>
    <property type="project" value="InterPro"/>
</dbReference>
<dbReference type="Pfam" id="PF03473">
    <property type="entry name" value="MOSC"/>
    <property type="match status" value="1"/>
</dbReference>
<dbReference type="GO" id="GO:0003824">
    <property type="term" value="F:catalytic activity"/>
    <property type="evidence" value="ECO:0007669"/>
    <property type="project" value="InterPro"/>
</dbReference>
<accession>A0A9X4RH80</accession>
<comment type="caution">
    <text evidence="2">The sequence shown here is derived from an EMBL/GenBank/DDBJ whole genome shotgun (WGS) entry which is preliminary data.</text>
</comment>
<organism evidence="2 3">
    <name type="scientific">Pseudanabaena catenata USMAC16</name>
    <dbReference type="NCBI Taxonomy" id="1855837"/>
    <lineage>
        <taxon>Bacteria</taxon>
        <taxon>Bacillati</taxon>
        <taxon>Cyanobacteriota</taxon>
        <taxon>Cyanophyceae</taxon>
        <taxon>Pseudanabaenales</taxon>
        <taxon>Pseudanabaenaceae</taxon>
        <taxon>Pseudanabaena</taxon>
    </lineage>
</organism>
<dbReference type="InterPro" id="IPR011037">
    <property type="entry name" value="Pyrv_Knase-like_insert_dom_sf"/>
</dbReference>
<dbReference type="SUPFAM" id="SSF50800">
    <property type="entry name" value="PK beta-barrel domain-like"/>
    <property type="match status" value="1"/>
</dbReference>
<dbReference type="Proteomes" id="UP001152872">
    <property type="component" value="Unassembled WGS sequence"/>
</dbReference>
<dbReference type="Pfam" id="PF03476">
    <property type="entry name" value="MOSC_N"/>
    <property type="match status" value="1"/>
</dbReference>